<dbReference type="CDD" id="cd00121">
    <property type="entry name" value="MATH"/>
    <property type="match status" value="2"/>
</dbReference>
<dbReference type="EMBL" id="KI630370">
    <property type="protein sequence ID" value="EYU41026.1"/>
    <property type="molecule type" value="Genomic_DNA"/>
</dbReference>
<feature type="domain" description="MATH" evidence="1">
    <location>
        <begin position="8"/>
        <end position="141"/>
    </location>
</feature>
<dbReference type="InterPro" id="IPR008974">
    <property type="entry name" value="TRAF-like"/>
</dbReference>
<dbReference type="Proteomes" id="UP000030748">
    <property type="component" value="Unassembled WGS sequence"/>
</dbReference>
<name>A0A022RM46_ERYGU</name>
<dbReference type="InterPro" id="IPR002083">
    <property type="entry name" value="MATH/TRAF_dom"/>
</dbReference>
<accession>A0A022RM46</accession>
<sequence length="302" mass="34845">MDIRDASPAHFLIKIESFSLLDKCRVDKYETKEFVAGDYKWRLVIYPNGDNNNGKECDYISVKLAMVYTSSMPKNWEVNANFSILLYNWISGDYVYSLGRTRRFQRTQSEWGFSRFISKKNMFDPSKGYLLNDSCVFGADVFVVKREAVTECLSLKSVEIVPYTHDFQISNFQKIEGVWESEKFSAGGYKWNIRIFPKGSAEATGRAMSIFLHYDCSDFTTHSALVNATYTVFIKNQLYGTHIKRTLTYSFSASKLQWGWPLFVELATIDDPKKGFIVRDCMYLNIELSVLNNGLTFSSTWI</sequence>
<dbReference type="PhylomeDB" id="A0A022RM46"/>
<dbReference type="SUPFAM" id="SSF49599">
    <property type="entry name" value="TRAF domain-like"/>
    <property type="match status" value="2"/>
</dbReference>
<dbReference type="PANTHER" id="PTHR46162:SF20">
    <property type="entry name" value="UBIQUITIN CARBOXYL-TERMINAL HYDROLASE 7-LIKE ISOFORM X1"/>
    <property type="match status" value="1"/>
</dbReference>
<feature type="domain" description="MATH" evidence="1">
    <location>
        <begin position="162"/>
        <end position="288"/>
    </location>
</feature>
<dbReference type="PANTHER" id="PTHR46162">
    <property type="entry name" value="TRAF-LIKE FAMILY PROTEIN"/>
    <property type="match status" value="1"/>
</dbReference>
<reference evidence="2 3" key="1">
    <citation type="journal article" date="2013" name="Proc. Natl. Acad. Sci. U.S.A.">
        <title>Fine-scale variation in meiotic recombination in Mimulus inferred from population shotgun sequencing.</title>
        <authorList>
            <person name="Hellsten U."/>
            <person name="Wright K.M."/>
            <person name="Jenkins J."/>
            <person name="Shu S."/>
            <person name="Yuan Y."/>
            <person name="Wessler S.R."/>
            <person name="Schmutz J."/>
            <person name="Willis J.H."/>
            <person name="Rokhsar D.S."/>
        </authorList>
    </citation>
    <scope>NUCLEOTIDE SEQUENCE [LARGE SCALE GENOMIC DNA]</scope>
    <source>
        <strain evidence="3">cv. DUN x IM62</strain>
    </source>
</reference>
<dbReference type="PROSITE" id="PS50144">
    <property type="entry name" value="MATH"/>
    <property type="match status" value="2"/>
</dbReference>
<protein>
    <recommendedName>
        <fullName evidence="1">MATH domain-containing protein</fullName>
    </recommendedName>
</protein>
<dbReference type="Pfam" id="PF22486">
    <property type="entry name" value="MATH_2"/>
    <property type="match status" value="2"/>
</dbReference>
<evidence type="ECO:0000313" key="2">
    <source>
        <dbReference type="EMBL" id="EYU41026.1"/>
    </source>
</evidence>
<dbReference type="AlphaFoldDB" id="A0A022RM46"/>
<gene>
    <name evidence="2" type="ORF">MIMGU_mgv1a019036mg</name>
</gene>
<evidence type="ECO:0000313" key="3">
    <source>
        <dbReference type="Proteomes" id="UP000030748"/>
    </source>
</evidence>
<dbReference type="eggNOG" id="KOG1987">
    <property type="taxonomic scope" value="Eukaryota"/>
</dbReference>
<dbReference type="SMART" id="SM00061">
    <property type="entry name" value="MATH"/>
    <property type="match status" value="2"/>
</dbReference>
<proteinExistence type="predicted"/>
<organism evidence="2 3">
    <name type="scientific">Erythranthe guttata</name>
    <name type="common">Yellow monkey flower</name>
    <name type="synonym">Mimulus guttatus</name>
    <dbReference type="NCBI Taxonomy" id="4155"/>
    <lineage>
        <taxon>Eukaryota</taxon>
        <taxon>Viridiplantae</taxon>
        <taxon>Streptophyta</taxon>
        <taxon>Embryophyta</taxon>
        <taxon>Tracheophyta</taxon>
        <taxon>Spermatophyta</taxon>
        <taxon>Magnoliopsida</taxon>
        <taxon>eudicotyledons</taxon>
        <taxon>Gunneridae</taxon>
        <taxon>Pentapetalae</taxon>
        <taxon>asterids</taxon>
        <taxon>lamiids</taxon>
        <taxon>Lamiales</taxon>
        <taxon>Phrymaceae</taxon>
        <taxon>Erythranthe</taxon>
    </lineage>
</organism>
<evidence type="ECO:0000259" key="1">
    <source>
        <dbReference type="PROSITE" id="PS50144"/>
    </source>
</evidence>
<dbReference type="Gene3D" id="2.60.210.10">
    <property type="entry name" value="Apoptosis, Tumor Necrosis Factor Receptor Associated Protein 2, Chain A"/>
    <property type="match status" value="2"/>
</dbReference>
<keyword evidence="3" id="KW-1185">Reference proteome</keyword>